<dbReference type="Proteomes" id="UP000095009">
    <property type="component" value="Unassembled WGS sequence"/>
</dbReference>
<dbReference type="STRING" id="857566.A0A1E3PLX7"/>
<protein>
    <recommendedName>
        <fullName evidence="7">Small ribosomal subunit protein mS29</fullName>
    </recommendedName>
</protein>
<keyword evidence="5" id="KW-0496">Mitochondrion</keyword>
<evidence type="ECO:0000256" key="4">
    <source>
        <dbReference type="ARBA" id="ARBA00022980"/>
    </source>
</evidence>
<evidence type="ECO:0000256" key="1">
    <source>
        <dbReference type="ARBA" id="ARBA00004173"/>
    </source>
</evidence>
<dbReference type="SUPFAM" id="SSF52540">
    <property type="entry name" value="P-loop containing nucleoside triphosphate hydrolases"/>
    <property type="match status" value="1"/>
</dbReference>
<evidence type="ECO:0000256" key="5">
    <source>
        <dbReference type="ARBA" id="ARBA00023128"/>
    </source>
</evidence>
<keyword evidence="3" id="KW-0809">Transit peptide</keyword>
<dbReference type="AlphaFoldDB" id="A0A1E3PLX7"/>
<gene>
    <name evidence="8" type="ORF">NADFUDRAFT_22961</name>
</gene>
<comment type="similarity">
    <text evidence="2">Belongs to the mitochondrion-specific ribosomal protein mS29 family.</text>
</comment>
<dbReference type="Pfam" id="PF10236">
    <property type="entry name" value="DAP3"/>
    <property type="match status" value="1"/>
</dbReference>
<dbReference type="InterPro" id="IPR017082">
    <property type="entry name" value="Ribosomal_mS29_fun"/>
</dbReference>
<evidence type="ECO:0000256" key="6">
    <source>
        <dbReference type="ARBA" id="ARBA00023274"/>
    </source>
</evidence>
<dbReference type="InterPro" id="IPR019368">
    <property type="entry name" value="Ribosomal_mS29"/>
</dbReference>
<proteinExistence type="inferred from homology"/>
<evidence type="ECO:0000256" key="3">
    <source>
        <dbReference type="ARBA" id="ARBA00022946"/>
    </source>
</evidence>
<evidence type="ECO:0000313" key="9">
    <source>
        <dbReference type="Proteomes" id="UP000095009"/>
    </source>
</evidence>
<dbReference type="PANTHER" id="PTHR12810:SF0">
    <property type="entry name" value="SMALL RIBOSOMAL SUBUNIT PROTEIN MS29"/>
    <property type="match status" value="1"/>
</dbReference>
<keyword evidence="9" id="KW-1185">Reference proteome</keyword>
<dbReference type="PIRSF" id="PIRSF036996">
    <property type="entry name" value="RSM23"/>
    <property type="match status" value="1"/>
</dbReference>
<dbReference type="GO" id="GO:0032543">
    <property type="term" value="P:mitochondrial translation"/>
    <property type="evidence" value="ECO:0007669"/>
    <property type="project" value="InterPro"/>
</dbReference>
<sequence>MIYDWLNTVTYGGFGKLAPKVDAIPKFSTKTLQPSTVSKYSSEVASSLRLFGAFKINQHQELFRASATLVRESTTLPLKEILQQASKSSSINNRYCITGPAGIGKSELLTQASAIALMNGFVVIPIPRCGELISGETDFVYDKATDMYDQPMYTKTFLDRIFKGNKDVLSTLLTSKDYSITRGGSTFNVKKDSSLYSLKSMVKQKKNRADILSVLLQELSIQEQSPVLFTVDDINVFTHTPFTNYLDNSAKPIYHKKFQITNLILSYLSGEKSFKNGAVLASTKAHYGMNLSMKVALSQTEPQPYLKIDEYDANFAESLRNNGGVKVINVDRLSREESASLVEYYHQAEILYEEPTSALLDEKYFLSGNGNPKQLMKVCLPLPAI</sequence>
<dbReference type="GO" id="GO:0005763">
    <property type="term" value="C:mitochondrial small ribosomal subunit"/>
    <property type="evidence" value="ECO:0007669"/>
    <property type="project" value="EnsemblFungi"/>
</dbReference>
<dbReference type="GO" id="GO:0003735">
    <property type="term" value="F:structural constituent of ribosome"/>
    <property type="evidence" value="ECO:0007669"/>
    <property type="project" value="EnsemblFungi"/>
</dbReference>
<keyword evidence="6" id="KW-0687">Ribonucleoprotein</keyword>
<evidence type="ECO:0000256" key="7">
    <source>
        <dbReference type="ARBA" id="ARBA00035140"/>
    </source>
</evidence>
<accession>A0A1E3PLX7</accession>
<dbReference type="PANTHER" id="PTHR12810">
    <property type="entry name" value="MITOCHONDRIAL 28S RIBOSOMAL PROTEIN S29"/>
    <property type="match status" value="1"/>
</dbReference>
<dbReference type="EMBL" id="KV454408">
    <property type="protein sequence ID" value="ODQ66300.1"/>
    <property type="molecule type" value="Genomic_DNA"/>
</dbReference>
<organism evidence="8 9">
    <name type="scientific">Nadsonia fulvescens var. elongata DSM 6958</name>
    <dbReference type="NCBI Taxonomy" id="857566"/>
    <lineage>
        <taxon>Eukaryota</taxon>
        <taxon>Fungi</taxon>
        <taxon>Dikarya</taxon>
        <taxon>Ascomycota</taxon>
        <taxon>Saccharomycotina</taxon>
        <taxon>Dipodascomycetes</taxon>
        <taxon>Dipodascales</taxon>
        <taxon>Dipodascales incertae sedis</taxon>
        <taxon>Nadsonia</taxon>
    </lineage>
</organism>
<evidence type="ECO:0000313" key="8">
    <source>
        <dbReference type="EMBL" id="ODQ66300.1"/>
    </source>
</evidence>
<dbReference type="OrthoDB" id="274828at2759"/>
<reference evidence="8 9" key="1">
    <citation type="journal article" date="2016" name="Proc. Natl. Acad. Sci. U.S.A.">
        <title>Comparative genomics of biotechnologically important yeasts.</title>
        <authorList>
            <person name="Riley R."/>
            <person name="Haridas S."/>
            <person name="Wolfe K.H."/>
            <person name="Lopes M.R."/>
            <person name="Hittinger C.T."/>
            <person name="Goeker M."/>
            <person name="Salamov A.A."/>
            <person name="Wisecaver J.H."/>
            <person name="Long T.M."/>
            <person name="Calvey C.H."/>
            <person name="Aerts A.L."/>
            <person name="Barry K.W."/>
            <person name="Choi C."/>
            <person name="Clum A."/>
            <person name="Coughlan A.Y."/>
            <person name="Deshpande S."/>
            <person name="Douglass A.P."/>
            <person name="Hanson S.J."/>
            <person name="Klenk H.-P."/>
            <person name="LaButti K.M."/>
            <person name="Lapidus A."/>
            <person name="Lindquist E.A."/>
            <person name="Lipzen A.M."/>
            <person name="Meier-Kolthoff J.P."/>
            <person name="Ohm R.A."/>
            <person name="Otillar R.P."/>
            <person name="Pangilinan J.L."/>
            <person name="Peng Y."/>
            <person name="Rokas A."/>
            <person name="Rosa C.A."/>
            <person name="Scheuner C."/>
            <person name="Sibirny A.A."/>
            <person name="Slot J.C."/>
            <person name="Stielow J.B."/>
            <person name="Sun H."/>
            <person name="Kurtzman C.P."/>
            <person name="Blackwell M."/>
            <person name="Grigoriev I.V."/>
            <person name="Jeffries T.W."/>
        </authorList>
    </citation>
    <scope>NUCLEOTIDE SEQUENCE [LARGE SCALE GENOMIC DNA]</scope>
    <source>
        <strain evidence="8 9">DSM 6958</strain>
    </source>
</reference>
<evidence type="ECO:0000256" key="2">
    <source>
        <dbReference type="ARBA" id="ARBA00009863"/>
    </source>
</evidence>
<dbReference type="InterPro" id="IPR027417">
    <property type="entry name" value="P-loop_NTPase"/>
</dbReference>
<comment type="subcellular location">
    <subcellularLocation>
        <location evidence="1">Mitochondrion</location>
    </subcellularLocation>
</comment>
<keyword evidence="4" id="KW-0689">Ribosomal protein</keyword>
<name>A0A1E3PLX7_9ASCO</name>